<dbReference type="EMBL" id="GBEZ01019903">
    <property type="protein sequence ID" value="JAC66713.1"/>
    <property type="molecule type" value="Transcribed_RNA"/>
</dbReference>
<dbReference type="Pfam" id="PF00651">
    <property type="entry name" value="BTB"/>
    <property type="match status" value="1"/>
</dbReference>
<keyword evidence="2" id="KW-0677">Repeat</keyword>
<dbReference type="InterPro" id="IPR000210">
    <property type="entry name" value="BTB/POZ_dom"/>
</dbReference>
<reference evidence="5" key="1">
    <citation type="submission" date="2014-05" db="EMBL/GenBank/DDBJ databases">
        <title>The transcriptome of the halophilic microalga Tetraselmis sp. GSL018 isolated from the Great Salt Lake, Utah.</title>
        <authorList>
            <person name="Jinkerson R.E."/>
            <person name="D'Adamo S."/>
            <person name="Posewitz M.C."/>
        </authorList>
    </citation>
    <scope>NUCLEOTIDE SEQUENCE</scope>
    <source>
        <strain evidence="5">GSL018</strain>
    </source>
</reference>
<feature type="non-terminal residue" evidence="5">
    <location>
        <position position="1"/>
    </location>
</feature>
<dbReference type="PROSITE" id="PS51125">
    <property type="entry name" value="NHL"/>
    <property type="match status" value="1"/>
</dbReference>
<accession>A0A061R415</accession>
<dbReference type="SUPFAM" id="SSF54695">
    <property type="entry name" value="POZ domain"/>
    <property type="match status" value="1"/>
</dbReference>
<dbReference type="SMART" id="SM00225">
    <property type="entry name" value="BTB"/>
    <property type="match status" value="1"/>
</dbReference>
<dbReference type="Gene3D" id="2.120.10.30">
    <property type="entry name" value="TolB, C-terminal domain"/>
    <property type="match status" value="2"/>
</dbReference>
<evidence type="ECO:0000259" key="4">
    <source>
        <dbReference type="PROSITE" id="PS50097"/>
    </source>
</evidence>
<proteinExistence type="predicted"/>
<sequence length="564" mass="60447">AIKCTAKPTAGHLEAQKRAAKTASSSEISGEMGATSASVSGSPAFISTLAGGGHGSARGFTASPQGFFSSGFTCDGGLAFSPDLRRLYVGSGPCTIKAETSYGQQSWQSVATRNQIRFLDFECEVVRVLCELPETPRALCCSQMGCLFVATYNKLYEVDCNSGEVTLVAGGGPAHSDASGESAGFSSIRSLAFDCNDNLLVVDSHCIRKVTLQRREVVTVCGSSQCAGHLDGFGENARFSSPEGICVDTDNNVYVADAGNHRIRKVRCGVEGWRSWQVTTIAGDGQARVVDAHGTAASMKSPSGVVCIHGWLYVVEPGTVRCVSPMGRVTTVAGSQHECGYADMAGTDARFNNSTQGRITSNGKGLVCLTDFHNKRLRSFMVHIESAVSIPPSTLHADLEGLISDASTTDFTITVEGKNLHTLRGLLIARSSHFSAMLDSNFKESKGNSITLTDDSFEAVRAVLLYLHTDRLQVPDEHAVEVLRLAMLWRLPRLQSLAEDHITRRITSSTVCSFLSAAERLHATELRAFCVRYIVLNFGSVQASGTFASLDKDLLCEVIQSIRI</sequence>
<dbReference type="InterPro" id="IPR011333">
    <property type="entry name" value="SKP1/BTB/POZ_sf"/>
</dbReference>
<gene>
    <name evidence="5" type="ORF">TSPGSL018_12962</name>
</gene>
<dbReference type="Pfam" id="PF01436">
    <property type="entry name" value="NHL"/>
    <property type="match status" value="1"/>
</dbReference>
<dbReference type="CDD" id="cd18186">
    <property type="entry name" value="BTB_POZ_ZBTB_KLHL-like"/>
    <property type="match status" value="1"/>
</dbReference>
<dbReference type="Gene3D" id="3.30.710.10">
    <property type="entry name" value="Potassium Channel Kv1.1, Chain A"/>
    <property type="match status" value="1"/>
</dbReference>
<comment type="pathway">
    <text evidence="1">Protein modification; protein ubiquitination.</text>
</comment>
<dbReference type="PROSITE" id="PS50097">
    <property type="entry name" value="BTB"/>
    <property type="match status" value="1"/>
</dbReference>
<feature type="domain" description="BTB" evidence="4">
    <location>
        <begin position="409"/>
        <end position="476"/>
    </location>
</feature>
<evidence type="ECO:0000256" key="1">
    <source>
        <dbReference type="ARBA" id="ARBA00004906"/>
    </source>
</evidence>
<feature type="repeat" description="NHL" evidence="3">
    <location>
        <begin position="230"/>
        <end position="263"/>
    </location>
</feature>
<dbReference type="PANTHER" id="PTHR13833:SF71">
    <property type="entry name" value="NHL DOMAIN-CONTAINING PROTEIN"/>
    <property type="match status" value="1"/>
</dbReference>
<dbReference type="InterPro" id="IPR011042">
    <property type="entry name" value="6-blade_b-propeller_TolB-like"/>
</dbReference>
<evidence type="ECO:0000313" key="5">
    <source>
        <dbReference type="EMBL" id="JAC66713.1"/>
    </source>
</evidence>
<name>A0A061R415_9CHLO</name>
<dbReference type="InterPro" id="IPR001258">
    <property type="entry name" value="NHL_repeat"/>
</dbReference>
<organism evidence="5">
    <name type="scientific">Tetraselmis sp. GSL018</name>
    <dbReference type="NCBI Taxonomy" id="582737"/>
    <lineage>
        <taxon>Eukaryota</taxon>
        <taxon>Viridiplantae</taxon>
        <taxon>Chlorophyta</taxon>
        <taxon>core chlorophytes</taxon>
        <taxon>Chlorodendrophyceae</taxon>
        <taxon>Chlorodendrales</taxon>
        <taxon>Chlorodendraceae</taxon>
        <taxon>Tetraselmis</taxon>
    </lineage>
</organism>
<dbReference type="AlphaFoldDB" id="A0A061R415"/>
<dbReference type="PANTHER" id="PTHR13833">
    <property type="match status" value="1"/>
</dbReference>
<dbReference type="SUPFAM" id="SSF63829">
    <property type="entry name" value="Calcium-dependent phosphotriesterase"/>
    <property type="match status" value="1"/>
</dbReference>
<protein>
    <submittedName>
        <fullName evidence="5">Ig family protein</fullName>
    </submittedName>
</protein>
<dbReference type="CDD" id="cd14733">
    <property type="entry name" value="BACK"/>
    <property type="match status" value="1"/>
</dbReference>
<evidence type="ECO:0000256" key="3">
    <source>
        <dbReference type="PROSITE-ProRule" id="PRU00504"/>
    </source>
</evidence>
<evidence type="ECO:0000256" key="2">
    <source>
        <dbReference type="ARBA" id="ARBA00022737"/>
    </source>
</evidence>